<comment type="caution">
    <text evidence="2">The sequence shown here is derived from an EMBL/GenBank/DDBJ whole genome shotgun (WGS) entry which is preliminary data.</text>
</comment>
<name>A0ABR7NUF0_9FIRM</name>
<protein>
    <submittedName>
        <fullName evidence="2">TIGR01906 family membrane protein</fullName>
    </submittedName>
</protein>
<evidence type="ECO:0000313" key="2">
    <source>
        <dbReference type="EMBL" id="MBC8599608.1"/>
    </source>
</evidence>
<keyword evidence="1" id="KW-1133">Transmembrane helix</keyword>
<dbReference type="Proteomes" id="UP000647491">
    <property type="component" value="Unassembled WGS sequence"/>
</dbReference>
<dbReference type="Pfam" id="PF07314">
    <property type="entry name" value="Lit"/>
    <property type="match status" value="1"/>
</dbReference>
<feature type="transmembrane region" description="Helical" evidence="1">
    <location>
        <begin position="123"/>
        <end position="142"/>
    </location>
</feature>
<evidence type="ECO:0000256" key="1">
    <source>
        <dbReference type="SAM" id="Phobius"/>
    </source>
</evidence>
<feature type="transmembrane region" description="Helical" evidence="1">
    <location>
        <begin position="154"/>
        <end position="179"/>
    </location>
</feature>
<evidence type="ECO:0000313" key="3">
    <source>
        <dbReference type="Proteomes" id="UP000647491"/>
    </source>
</evidence>
<sequence>MIQKRTTEPSKNSVHAPWIHAAGILTALWLMIVFLITAVEAVAYWTPGYYKMEYEKYQVLDDLPEMTMDDLLSVTDEMMAYLRGNREDLHVFTTMGGEYREFFNAREIAHMEDVRGLFLGGLWLRRIGLMFTLAFAALLYFWKRGRKDRSAYLARAVPGSLCAGTGVFFAACLALAAVISTDFSRYFVVFHHIFFDNDLWILDPDTDMLINIVPEAFFMDTALRIAIVFATFVTIFFGACLFLWLKGRKAAEKGGN</sequence>
<keyword evidence="1" id="KW-0812">Transmembrane</keyword>
<proteinExistence type="predicted"/>
<dbReference type="NCBIfam" id="TIGR01906">
    <property type="entry name" value="integ_TIGR01906"/>
    <property type="match status" value="1"/>
</dbReference>
<feature type="transmembrane region" description="Helical" evidence="1">
    <location>
        <begin position="222"/>
        <end position="245"/>
    </location>
</feature>
<accession>A0ABR7NUF0</accession>
<dbReference type="EMBL" id="JACRTJ010000022">
    <property type="protein sequence ID" value="MBC8599608.1"/>
    <property type="molecule type" value="Genomic_DNA"/>
</dbReference>
<keyword evidence="3" id="KW-1185">Reference proteome</keyword>
<dbReference type="InterPro" id="IPR010178">
    <property type="entry name" value="Lit"/>
</dbReference>
<feature type="transmembrane region" description="Helical" evidence="1">
    <location>
        <begin position="21"/>
        <end position="45"/>
    </location>
</feature>
<keyword evidence="1" id="KW-0472">Membrane</keyword>
<reference evidence="2 3" key="1">
    <citation type="submission" date="2020-08" db="EMBL/GenBank/DDBJ databases">
        <title>Genome public.</title>
        <authorList>
            <person name="Liu C."/>
            <person name="Sun Q."/>
        </authorList>
    </citation>
    <scope>NUCLEOTIDE SEQUENCE [LARGE SCALE GENOMIC DNA]</scope>
    <source>
        <strain evidence="2 3">BX10</strain>
    </source>
</reference>
<organism evidence="2 3">
    <name type="scientific">Enterocloster hominis</name>
    <name type="common">ex Liu et al. 2021</name>
    <dbReference type="NCBI Taxonomy" id="2763663"/>
    <lineage>
        <taxon>Bacteria</taxon>
        <taxon>Bacillati</taxon>
        <taxon>Bacillota</taxon>
        <taxon>Clostridia</taxon>
        <taxon>Lachnospirales</taxon>
        <taxon>Lachnospiraceae</taxon>
        <taxon>Enterocloster</taxon>
    </lineage>
</organism>
<gene>
    <name evidence="2" type="ORF">H8708_10290</name>
</gene>